<feature type="compositionally biased region" description="Basic and acidic residues" evidence="1">
    <location>
        <begin position="409"/>
        <end position="428"/>
    </location>
</feature>
<feature type="compositionally biased region" description="Low complexity" evidence="1">
    <location>
        <begin position="647"/>
        <end position="663"/>
    </location>
</feature>
<feature type="compositionally biased region" description="Low complexity" evidence="1">
    <location>
        <begin position="542"/>
        <end position="553"/>
    </location>
</feature>
<feature type="region of interest" description="Disordered" evidence="1">
    <location>
        <begin position="376"/>
        <end position="812"/>
    </location>
</feature>
<feature type="compositionally biased region" description="Basic and acidic residues" evidence="1">
    <location>
        <begin position="717"/>
        <end position="737"/>
    </location>
</feature>
<feature type="compositionally biased region" description="Low complexity" evidence="1">
    <location>
        <begin position="747"/>
        <end position="771"/>
    </location>
</feature>
<comment type="caution">
    <text evidence="2">The sequence shown here is derived from an EMBL/GenBank/DDBJ whole genome shotgun (WGS) entry which is preliminary data.</text>
</comment>
<feature type="compositionally biased region" description="Basic and acidic residues" evidence="1">
    <location>
        <begin position="575"/>
        <end position="600"/>
    </location>
</feature>
<feature type="compositionally biased region" description="Low complexity" evidence="1">
    <location>
        <begin position="480"/>
        <end position="494"/>
    </location>
</feature>
<reference evidence="2 3" key="1">
    <citation type="submission" date="2018-04" db="EMBL/GenBank/DDBJ databases">
        <title>Genomic Encyclopedia of Archaeal and Bacterial Type Strains, Phase II (KMG-II): from individual species to whole genera.</title>
        <authorList>
            <person name="Goeker M."/>
        </authorList>
    </citation>
    <scope>NUCLEOTIDE SEQUENCE [LARGE SCALE GENOMIC DNA]</scope>
    <source>
        <strain evidence="2 3">DSM 25521</strain>
    </source>
</reference>
<feature type="compositionally biased region" description="Low complexity" evidence="1">
    <location>
        <begin position="376"/>
        <end position="390"/>
    </location>
</feature>
<evidence type="ECO:0000313" key="3">
    <source>
        <dbReference type="Proteomes" id="UP000241808"/>
    </source>
</evidence>
<dbReference type="EMBL" id="PZZL01000001">
    <property type="protein sequence ID" value="PTM61914.1"/>
    <property type="molecule type" value="Genomic_DNA"/>
</dbReference>
<feature type="region of interest" description="Disordered" evidence="1">
    <location>
        <begin position="324"/>
        <end position="349"/>
    </location>
</feature>
<protein>
    <submittedName>
        <fullName evidence="2">Uncharacterized protein</fullName>
    </submittedName>
</protein>
<dbReference type="Proteomes" id="UP000241808">
    <property type="component" value="Unassembled WGS sequence"/>
</dbReference>
<feature type="compositionally biased region" description="Pro residues" evidence="1">
    <location>
        <begin position="513"/>
        <end position="525"/>
    </location>
</feature>
<feature type="region of interest" description="Disordered" evidence="1">
    <location>
        <begin position="827"/>
        <end position="863"/>
    </location>
</feature>
<feature type="compositionally biased region" description="Low complexity" evidence="1">
    <location>
        <begin position="526"/>
        <end position="535"/>
    </location>
</feature>
<feature type="compositionally biased region" description="Polar residues" evidence="1">
    <location>
        <begin position="664"/>
        <end position="673"/>
    </location>
</feature>
<accession>A0A2T4ZIZ2</accession>
<gene>
    <name evidence="2" type="ORF">C8P69_101587</name>
</gene>
<evidence type="ECO:0000313" key="2">
    <source>
        <dbReference type="EMBL" id="PTM61914.1"/>
    </source>
</evidence>
<organism evidence="2 3">
    <name type="scientific">Phreatobacter oligotrophus</name>
    <dbReference type="NCBI Taxonomy" id="1122261"/>
    <lineage>
        <taxon>Bacteria</taxon>
        <taxon>Pseudomonadati</taxon>
        <taxon>Pseudomonadota</taxon>
        <taxon>Alphaproteobacteria</taxon>
        <taxon>Hyphomicrobiales</taxon>
        <taxon>Phreatobacteraceae</taxon>
        <taxon>Phreatobacter</taxon>
    </lineage>
</organism>
<feature type="compositionally biased region" description="Low complexity" evidence="1">
    <location>
        <begin position="563"/>
        <end position="574"/>
    </location>
</feature>
<keyword evidence="3" id="KW-1185">Reference proteome</keyword>
<feature type="compositionally biased region" description="Gly residues" evidence="1">
    <location>
        <begin position="26"/>
        <end position="35"/>
    </location>
</feature>
<sequence length="863" mass="88290">MTFWHGFAGGLQLGSAARDRWDERGGLAGIFGSGSDGAQAADKPMSDVSAASTEGGSPASPNGPSSSSATNWPSDLNAAAQSIRTIESGSAEGNYSALGPVTNRGDRAYGAYQVMGENIPSWTERHYGQRLTPQQFLENREAQDAVFRGQFGQYMGRYGAEGASRAWFAGEGGMNRMARQDVNGTSVSGYNSRFGQLYTGFLNGGRSSGNRQFTSSSEAGDLPEPIRVEPGALQIPSIFDNQVPADAGQQIQQNPEIEGLVSSARRNAPGLAITEPAAGGVDAAVRGAMPNYVFRRTPGAGPGNTADAMAAAGPEGYGRGRAGVAGGGRAAASDNLQPPLRAGEAAPVASSEIYRDDAPPMPVRVENAAIDPAAAARGGVAPGGRASASADNQPPLRAGEAGPVGSPEIYRDDRPPTEPRVENGDLEARAYASGGVSQGGRGATSAVRPAPGLGLQARAVAPRALRAGEVDSATDPQMAPSPTGTGTATGTASGAAGGRASVSVEVPNAPREAPVPQPRPDPAAEPAPAQAAPTRSARRRAAAPSEGSNSAAPANPPAPQPRPQQAAAANGGRSDLSERDRLMLLRDRESLAPGEEDRLRGGLPAGSFSMPSAGSFSMPGLSNLFGSRRPARPAPAPRAAEKPVGGAAAPRPAAAAAPEAAPATTGSTPPSGEQTHEQAYETPAAPPPAAPTSAPAPAAAAPRSYGSPGEMIAAQRPARDVVADMWANRREYDENRRQVSGPPPAPAGQQAPTASAPAPAREASSEQPAAQVPFPQPRNDQERFANVRTSAQTELDRGASPQRVAERLARQGVPMAEWPPALRAMMERRNPDAPSPMVQDQPSAAPTVAPLPPRRPAPGLAMR</sequence>
<feature type="region of interest" description="Disordered" evidence="1">
    <location>
        <begin position="25"/>
        <end position="73"/>
    </location>
</feature>
<dbReference type="AlphaFoldDB" id="A0A2T4ZIZ2"/>
<feature type="compositionally biased region" description="Low complexity" evidence="1">
    <location>
        <begin position="691"/>
        <end position="702"/>
    </location>
</feature>
<evidence type="ECO:0000256" key="1">
    <source>
        <dbReference type="SAM" id="MobiDB-lite"/>
    </source>
</evidence>
<name>A0A2T4ZIZ2_9HYPH</name>
<proteinExistence type="predicted"/>
<feature type="compositionally biased region" description="Low complexity" evidence="1">
    <location>
        <begin position="55"/>
        <end position="69"/>
    </location>
</feature>